<reference evidence="1" key="1">
    <citation type="submission" date="2020-05" db="EMBL/GenBank/DDBJ databases">
        <authorList>
            <person name="Chiriac C."/>
            <person name="Salcher M."/>
            <person name="Ghai R."/>
            <person name="Kavagutti S V."/>
        </authorList>
    </citation>
    <scope>NUCLEOTIDE SEQUENCE</scope>
</reference>
<organism evidence="1">
    <name type="scientific">uncultured Caudovirales phage</name>
    <dbReference type="NCBI Taxonomy" id="2100421"/>
    <lineage>
        <taxon>Viruses</taxon>
        <taxon>Duplodnaviria</taxon>
        <taxon>Heunggongvirae</taxon>
        <taxon>Uroviricota</taxon>
        <taxon>Caudoviricetes</taxon>
        <taxon>Peduoviridae</taxon>
        <taxon>Maltschvirus</taxon>
        <taxon>Maltschvirus maltsch</taxon>
    </lineage>
</organism>
<sequence>MSDPVEMPARDFTFEVNVGTDAVPDWLAIGGFNNWTHSPVSNDVDTTKFSDNGRLSHMKISRGDEFAMTGFYLEDPDDGTVDPGQAACETWGQELAHASRRLFRITSDITGKSKTFKATATVTVSGGGNDDVQTFELAITVTGSITSSGAEAALIAPVAPTGTDAAGFTVVTITDPVGGTGIDKYEVVLVDAATGLTVQNTVQASNDPIYVTAAAGNHKVKARAHNKAGWSPFSPLSASITTS</sequence>
<proteinExistence type="predicted"/>
<name>A0A6J5RU33_9CAUD</name>
<accession>A0A6J5RU33</accession>
<dbReference type="NCBIfam" id="NF047353">
    <property type="entry name" value="tube_lmo2291"/>
    <property type="match status" value="1"/>
</dbReference>
<protein>
    <submittedName>
        <fullName evidence="1">Uncharacterized protein</fullName>
    </submittedName>
</protein>
<gene>
    <name evidence="1" type="ORF">UFOVP1360_3</name>
</gene>
<evidence type="ECO:0000313" key="1">
    <source>
        <dbReference type="EMBL" id="CAB4201911.1"/>
    </source>
</evidence>
<dbReference type="EMBL" id="LR797310">
    <property type="protein sequence ID" value="CAB4201911.1"/>
    <property type="molecule type" value="Genomic_DNA"/>
</dbReference>